<dbReference type="AlphaFoldDB" id="A0A6N7EW68"/>
<organism evidence="2 3">
    <name type="scientific">Ostreibacterium oceani</name>
    <dbReference type="NCBI Taxonomy" id="2654998"/>
    <lineage>
        <taxon>Bacteria</taxon>
        <taxon>Pseudomonadati</taxon>
        <taxon>Pseudomonadota</taxon>
        <taxon>Gammaproteobacteria</taxon>
        <taxon>Cardiobacteriales</taxon>
        <taxon>Ostreibacteriaceae</taxon>
        <taxon>Ostreibacterium</taxon>
    </lineage>
</organism>
<dbReference type="EMBL" id="WHNW01000004">
    <property type="protein sequence ID" value="MPV86143.1"/>
    <property type="molecule type" value="Genomic_DNA"/>
</dbReference>
<sequence>MIRAKLEMAKLNTWSLGEMKTLTIAFFCLFFITKAYAEQEVEQEKVRQNNVPEVDEAEGNSDPFGIFSAASCHELAERITKKHTPDFSQCYKSQAVTNQCDEFEGSLVGKNQDSTVLVVLDASGSMVGEIGGEQKIDIAKNVVRNFASGLSKGTQFGLLVYGHHGSNQEKDKPLSCEKSEMLFGFGEFQASKFDAVLDGFDATGWTSIAGAINTAENLLAGIEGSKSLYIVSDGIETCGGDPISAMKTLKENDKAIQTEVNIIGFDVDNETQAQLKAIAAAGKGSYFAADDADKLRKEFDKEKERLIDEAIKRRNCILDGAIEKASVNNAIEKDQRACLVEKIETRREASHEEYERLKNSKQIELSCANWLIEQRFRSARNKDWIKATNDAAFNMMDIQGELHKSHIEVEKEHKENINKINGE</sequence>
<evidence type="ECO:0000259" key="1">
    <source>
        <dbReference type="PROSITE" id="PS50234"/>
    </source>
</evidence>
<dbReference type="Pfam" id="PF00092">
    <property type="entry name" value="VWA"/>
    <property type="match status" value="1"/>
</dbReference>
<feature type="domain" description="VWFA" evidence="1">
    <location>
        <begin position="115"/>
        <end position="310"/>
    </location>
</feature>
<dbReference type="InterPro" id="IPR002035">
    <property type="entry name" value="VWF_A"/>
</dbReference>
<dbReference type="InterPro" id="IPR036465">
    <property type="entry name" value="vWFA_dom_sf"/>
</dbReference>
<dbReference type="PROSITE" id="PS50234">
    <property type="entry name" value="VWFA"/>
    <property type="match status" value="1"/>
</dbReference>
<comment type="caution">
    <text evidence="2">The sequence shown here is derived from an EMBL/GenBank/DDBJ whole genome shotgun (WGS) entry which is preliminary data.</text>
</comment>
<dbReference type="Proteomes" id="UP000471298">
    <property type="component" value="Unassembled WGS sequence"/>
</dbReference>
<protein>
    <submittedName>
        <fullName evidence="2">VWA domain-containing protein</fullName>
    </submittedName>
</protein>
<evidence type="ECO:0000313" key="3">
    <source>
        <dbReference type="Proteomes" id="UP000471298"/>
    </source>
</evidence>
<dbReference type="SMART" id="SM00327">
    <property type="entry name" value="VWA"/>
    <property type="match status" value="1"/>
</dbReference>
<proteinExistence type="predicted"/>
<name>A0A6N7EW68_9GAMM</name>
<dbReference type="SUPFAM" id="SSF53300">
    <property type="entry name" value="vWA-like"/>
    <property type="match status" value="1"/>
</dbReference>
<dbReference type="InParanoid" id="A0A6N7EW68"/>
<keyword evidence="3" id="KW-1185">Reference proteome</keyword>
<dbReference type="Gene3D" id="3.40.50.410">
    <property type="entry name" value="von Willebrand factor, type A domain"/>
    <property type="match status" value="1"/>
</dbReference>
<gene>
    <name evidence="2" type="ORF">GCU85_05275</name>
</gene>
<reference evidence="2 3" key="1">
    <citation type="submission" date="2019-10" db="EMBL/GenBank/DDBJ databases">
        <title>Cardiobacteriales fam. a chemoheterotrophic member of the order Cardiobacteriales, and proposal of Cardiobacteriales fam. nov.</title>
        <authorList>
            <person name="Wang C."/>
        </authorList>
    </citation>
    <scope>NUCLEOTIDE SEQUENCE [LARGE SCALE GENOMIC DNA]</scope>
    <source>
        <strain evidence="2 3">ML27</strain>
    </source>
</reference>
<accession>A0A6N7EW68</accession>
<evidence type="ECO:0000313" key="2">
    <source>
        <dbReference type="EMBL" id="MPV86143.1"/>
    </source>
</evidence>